<feature type="signal peptide" evidence="2">
    <location>
        <begin position="1"/>
        <end position="22"/>
    </location>
</feature>
<evidence type="ECO:0000259" key="3">
    <source>
        <dbReference type="Pfam" id="PF00496"/>
    </source>
</evidence>
<dbReference type="GO" id="GO:0043190">
    <property type="term" value="C:ATP-binding cassette (ABC) transporter complex"/>
    <property type="evidence" value="ECO:0007669"/>
    <property type="project" value="InterPro"/>
</dbReference>
<dbReference type="CDD" id="cd08497">
    <property type="entry name" value="MbnE-like"/>
    <property type="match status" value="1"/>
</dbReference>
<dbReference type="RefSeq" id="WP_175469635.1">
    <property type="nucleotide sequence ID" value="NZ_FMUX01000006.1"/>
</dbReference>
<gene>
    <name evidence="4" type="ORF">SAMN05216233_106140</name>
</gene>
<evidence type="ECO:0000256" key="2">
    <source>
        <dbReference type="SAM" id="SignalP"/>
    </source>
</evidence>
<keyword evidence="5" id="KW-1185">Reference proteome</keyword>
<dbReference type="STRING" id="419481.SAMN05216233_106140"/>
<dbReference type="AlphaFoldDB" id="A0A1G5EPB8"/>
<sequence>MKFSIPLIVLVLFVLTISTARAESPGVVFSHALSSGGVPKYKAGFEHFDYVNPNAPKGGTLRDFSLGNFNSFNPFILRGECAAGAELVYDSLMVASGDEDGVYYGLLAEGVEMPENRSWIIFHLRKEARFHDGTPVTATDVVFSYNALINNFGNTLKKYYEEIKRVEALGPYRVKFDFKARASRELPGILAQLAVLPEHAWRMRDFFATTLDLPLGSGPYRIASFKQGRSITYERVKDYWARDLPVCRGQYNFDVITFDYFRDGTVALEAFRAGLYDYRFENSAKTWATMYKGPAFARGEIKCATLPHRLPQGMEGLVFNTRRPVFKNPRVRYALLLAFDYGWAKKRLYYGEPRRFTSYFFNSDFSAPPLPGPEETALLSPFKDELPKEVFTSPYRIPESDGSGLIRERLIRAAQILKEEGWRIKDNRLVYGREKGPIKQGSPFRFQFLSDSPATDRLLLPFQKNLSRLGIEMIIHRSDSAQYTLRMRNYDYDMINAGFGCMPTPGMEMKLYWHSESADRKGARNLAGVKSPAVDFLVEKILSAPDRNTLVFAMHALDRVLLQGTYMIPFGTVSHYRLAYRDKFDMPKVIPGKKPGVATWWVRPGKDAVQAGPKEI</sequence>
<dbReference type="GO" id="GO:0030288">
    <property type="term" value="C:outer membrane-bounded periplasmic space"/>
    <property type="evidence" value="ECO:0007669"/>
    <property type="project" value="TreeGrafter"/>
</dbReference>
<dbReference type="Gene3D" id="3.10.105.10">
    <property type="entry name" value="Dipeptide-binding Protein, Domain 3"/>
    <property type="match status" value="1"/>
</dbReference>
<dbReference type="PANTHER" id="PTHR30290">
    <property type="entry name" value="PERIPLASMIC BINDING COMPONENT OF ABC TRANSPORTER"/>
    <property type="match status" value="1"/>
</dbReference>
<dbReference type="InterPro" id="IPR030678">
    <property type="entry name" value="Peptide/Ni-bd"/>
</dbReference>
<feature type="domain" description="Solute-binding protein family 5" evidence="3">
    <location>
        <begin position="104"/>
        <end position="508"/>
    </location>
</feature>
<reference evidence="4 5" key="1">
    <citation type="submission" date="2016-10" db="EMBL/GenBank/DDBJ databases">
        <authorList>
            <person name="de Groot N.N."/>
        </authorList>
    </citation>
    <scope>NUCLEOTIDE SEQUENCE [LARGE SCALE GENOMIC DNA]</scope>
    <source>
        <strain evidence="4 5">AA1</strain>
    </source>
</reference>
<proteinExistence type="predicted"/>
<evidence type="ECO:0000313" key="5">
    <source>
        <dbReference type="Proteomes" id="UP000198870"/>
    </source>
</evidence>
<protein>
    <submittedName>
        <fullName evidence="4">Microcin C transport system substrate-binding protein</fullName>
    </submittedName>
</protein>
<evidence type="ECO:0000256" key="1">
    <source>
        <dbReference type="ARBA" id="ARBA00022729"/>
    </source>
</evidence>
<feature type="chain" id="PRO_5011689003" evidence="2">
    <location>
        <begin position="23"/>
        <end position="616"/>
    </location>
</feature>
<dbReference type="SUPFAM" id="SSF53850">
    <property type="entry name" value="Periplasmic binding protein-like II"/>
    <property type="match status" value="1"/>
</dbReference>
<organism evidence="4 5">
    <name type="scientific">Desulfoluna spongiiphila</name>
    <dbReference type="NCBI Taxonomy" id="419481"/>
    <lineage>
        <taxon>Bacteria</taxon>
        <taxon>Pseudomonadati</taxon>
        <taxon>Thermodesulfobacteriota</taxon>
        <taxon>Desulfobacteria</taxon>
        <taxon>Desulfobacterales</taxon>
        <taxon>Desulfolunaceae</taxon>
        <taxon>Desulfoluna</taxon>
    </lineage>
</organism>
<dbReference type="InterPro" id="IPR000914">
    <property type="entry name" value="SBP_5_dom"/>
</dbReference>
<dbReference type="PANTHER" id="PTHR30290:SF64">
    <property type="entry name" value="ABC TRANSPORTER PERIPLASMIC BINDING PROTEIN"/>
    <property type="match status" value="1"/>
</dbReference>
<evidence type="ECO:0000313" key="4">
    <source>
        <dbReference type="EMBL" id="SCY28857.1"/>
    </source>
</evidence>
<dbReference type="Proteomes" id="UP000198870">
    <property type="component" value="Unassembled WGS sequence"/>
</dbReference>
<dbReference type="Gene3D" id="3.40.190.10">
    <property type="entry name" value="Periplasmic binding protein-like II"/>
    <property type="match status" value="1"/>
</dbReference>
<dbReference type="GO" id="GO:0042884">
    <property type="term" value="P:microcin transport"/>
    <property type="evidence" value="ECO:0007669"/>
    <property type="project" value="TreeGrafter"/>
</dbReference>
<dbReference type="InterPro" id="IPR039424">
    <property type="entry name" value="SBP_5"/>
</dbReference>
<name>A0A1G5EPB8_9BACT</name>
<dbReference type="EMBL" id="FMUX01000006">
    <property type="protein sequence ID" value="SCY28857.1"/>
    <property type="molecule type" value="Genomic_DNA"/>
</dbReference>
<keyword evidence="1 2" id="KW-0732">Signal</keyword>
<dbReference type="GO" id="GO:1904680">
    <property type="term" value="F:peptide transmembrane transporter activity"/>
    <property type="evidence" value="ECO:0007669"/>
    <property type="project" value="TreeGrafter"/>
</dbReference>
<dbReference type="PIRSF" id="PIRSF002741">
    <property type="entry name" value="MppA"/>
    <property type="match status" value="1"/>
</dbReference>
<accession>A0A1G5EPB8</accession>
<dbReference type="GO" id="GO:0015833">
    <property type="term" value="P:peptide transport"/>
    <property type="evidence" value="ECO:0007669"/>
    <property type="project" value="TreeGrafter"/>
</dbReference>
<dbReference type="Pfam" id="PF00496">
    <property type="entry name" value="SBP_bac_5"/>
    <property type="match status" value="1"/>
</dbReference>